<gene>
    <name evidence="1" type="ORF">UJA718_LOCUS46847</name>
</gene>
<reference evidence="1" key="1">
    <citation type="submission" date="2021-02" db="EMBL/GenBank/DDBJ databases">
        <authorList>
            <person name="Nowell W R."/>
        </authorList>
    </citation>
    <scope>NUCLEOTIDE SEQUENCE</scope>
</reference>
<accession>A0A821WPY6</accession>
<comment type="caution">
    <text evidence="1">The sequence shown here is derived from an EMBL/GenBank/DDBJ whole genome shotgun (WGS) entry which is preliminary data.</text>
</comment>
<proteinExistence type="predicted"/>
<feature type="non-terminal residue" evidence="1">
    <location>
        <position position="1"/>
    </location>
</feature>
<evidence type="ECO:0000313" key="2">
    <source>
        <dbReference type="Proteomes" id="UP000663873"/>
    </source>
</evidence>
<keyword evidence="2" id="KW-1185">Reference proteome</keyword>
<name>A0A821WPY6_9BILA</name>
<sequence length="38" mass="4091">MSLQLFGVALAICGFAFGVHSVRAPSWLHFKHAHAIIG</sequence>
<evidence type="ECO:0000313" key="1">
    <source>
        <dbReference type="EMBL" id="CAF4930524.1"/>
    </source>
</evidence>
<protein>
    <submittedName>
        <fullName evidence="1">Uncharacterized protein</fullName>
    </submittedName>
</protein>
<dbReference type="Proteomes" id="UP000663873">
    <property type="component" value="Unassembled WGS sequence"/>
</dbReference>
<dbReference type="AlphaFoldDB" id="A0A821WPY6"/>
<organism evidence="1 2">
    <name type="scientific">Rotaria socialis</name>
    <dbReference type="NCBI Taxonomy" id="392032"/>
    <lineage>
        <taxon>Eukaryota</taxon>
        <taxon>Metazoa</taxon>
        <taxon>Spiralia</taxon>
        <taxon>Gnathifera</taxon>
        <taxon>Rotifera</taxon>
        <taxon>Eurotatoria</taxon>
        <taxon>Bdelloidea</taxon>
        <taxon>Philodinida</taxon>
        <taxon>Philodinidae</taxon>
        <taxon>Rotaria</taxon>
    </lineage>
</organism>
<dbReference type="EMBL" id="CAJOBP010085928">
    <property type="protein sequence ID" value="CAF4930524.1"/>
    <property type="molecule type" value="Genomic_DNA"/>
</dbReference>